<reference evidence="2 3" key="1">
    <citation type="submission" date="2016-10" db="EMBL/GenBank/DDBJ databases">
        <authorList>
            <person name="de Groot N.N."/>
        </authorList>
    </citation>
    <scope>NUCLEOTIDE SEQUENCE [LARGE SCALE GENOMIC DNA]</scope>
    <source>
        <strain evidence="2 3">DSM 12272</strain>
    </source>
</reference>
<proteinExistence type="predicted"/>
<dbReference type="Gene3D" id="1.10.10.10">
    <property type="entry name" value="Winged helix-like DNA-binding domain superfamily/Winged helix DNA-binding domain"/>
    <property type="match status" value="1"/>
</dbReference>
<name>A0A1H0R5C1_9CLOT</name>
<sequence>MITKLDLYKVFCRVGKCKSCSKVAKEIYMTQHSVSQSIMKLN</sequence>
<evidence type="ECO:0000259" key="1">
    <source>
        <dbReference type="Pfam" id="PF00126"/>
    </source>
</evidence>
<organism evidence="2 3">
    <name type="scientific">Clostridium gasigenes</name>
    <dbReference type="NCBI Taxonomy" id="94869"/>
    <lineage>
        <taxon>Bacteria</taxon>
        <taxon>Bacillati</taxon>
        <taxon>Bacillota</taxon>
        <taxon>Clostridia</taxon>
        <taxon>Eubacteriales</taxon>
        <taxon>Clostridiaceae</taxon>
        <taxon>Clostridium</taxon>
    </lineage>
</organism>
<evidence type="ECO:0000313" key="3">
    <source>
        <dbReference type="Proteomes" id="UP000198597"/>
    </source>
</evidence>
<dbReference type="AlphaFoldDB" id="A0A1H0R5C1"/>
<protein>
    <submittedName>
        <fullName evidence="2">Regulatory helix-turn-helix protein, lysR family</fullName>
    </submittedName>
</protein>
<dbReference type="EMBL" id="FNJM01000003">
    <property type="protein sequence ID" value="SDP24732.1"/>
    <property type="molecule type" value="Genomic_DNA"/>
</dbReference>
<dbReference type="Proteomes" id="UP000198597">
    <property type="component" value="Unassembled WGS sequence"/>
</dbReference>
<keyword evidence="3" id="KW-1185">Reference proteome</keyword>
<feature type="domain" description="HTH lysR-type" evidence="1">
    <location>
        <begin position="5"/>
        <end position="41"/>
    </location>
</feature>
<dbReference type="GO" id="GO:0003700">
    <property type="term" value="F:DNA-binding transcription factor activity"/>
    <property type="evidence" value="ECO:0007669"/>
    <property type="project" value="InterPro"/>
</dbReference>
<dbReference type="InterPro" id="IPR000847">
    <property type="entry name" value="LysR_HTH_N"/>
</dbReference>
<accession>A0A1H0R5C1</accession>
<dbReference type="STRING" id="94869.SAMN04488529_10337"/>
<gene>
    <name evidence="2" type="ORF">SAMN04488529_10337</name>
</gene>
<dbReference type="InterPro" id="IPR036388">
    <property type="entry name" value="WH-like_DNA-bd_sf"/>
</dbReference>
<dbReference type="Pfam" id="PF00126">
    <property type="entry name" value="HTH_1"/>
    <property type="match status" value="1"/>
</dbReference>
<evidence type="ECO:0000313" key="2">
    <source>
        <dbReference type="EMBL" id="SDP24732.1"/>
    </source>
</evidence>